<organism evidence="8 9">
    <name type="scientific">Azospirillum oleiclasticum</name>
    <dbReference type="NCBI Taxonomy" id="2735135"/>
    <lineage>
        <taxon>Bacteria</taxon>
        <taxon>Pseudomonadati</taxon>
        <taxon>Pseudomonadota</taxon>
        <taxon>Alphaproteobacteria</taxon>
        <taxon>Rhodospirillales</taxon>
        <taxon>Azospirillaceae</taxon>
        <taxon>Azospirillum</taxon>
    </lineage>
</organism>
<dbReference type="GO" id="GO:0016746">
    <property type="term" value="F:acyltransferase activity"/>
    <property type="evidence" value="ECO:0007669"/>
    <property type="project" value="UniProtKB-KW"/>
</dbReference>
<feature type="domain" description="Phospholipid/glycerol acyltransferase" evidence="7">
    <location>
        <begin position="67"/>
        <end position="183"/>
    </location>
</feature>
<dbReference type="PANTHER" id="PTHR10434">
    <property type="entry name" value="1-ACYL-SN-GLYCEROL-3-PHOSPHATE ACYLTRANSFERASE"/>
    <property type="match status" value="1"/>
</dbReference>
<evidence type="ECO:0000259" key="7">
    <source>
        <dbReference type="SMART" id="SM00563"/>
    </source>
</evidence>
<feature type="region of interest" description="Disordered" evidence="6">
    <location>
        <begin position="258"/>
        <end position="280"/>
    </location>
</feature>
<keyword evidence="3" id="KW-0808">Transferase</keyword>
<keyword evidence="5 8" id="KW-0012">Acyltransferase</keyword>
<evidence type="ECO:0000256" key="6">
    <source>
        <dbReference type="SAM" id="MobiDB-lite"/>
    </source>
</evidence>
<keyword evidence="4" id="KW-0443">Lipid metabolism</keyword>
<dbReference type="PANTHER" id="PTHR10434:SF64">
    <property type="entry name" value="1-ACYL-SN-GLYCEROL-3-PHOSPHATE ACYLTRANSFERASE-RELATED"/>
    <property type="match status" value="1"/>
</dbReference>
<keyword evidence="9" id="KW-1185">Reference proteome</keyword>
<dbReference type="SUPFAM" id="SSF69593">
    <property type="entry name" value="Glycerol-3-phosphate (1)-acyltransferase"/>
    <property type="match status" value="1"/>
</dbReference>
<comment type="pathway">
    <text evidence="1">Lipid metabolism.</text>
</comment>
<dbReference type="EMBL" id="JABFDB010000006">
    <property type="protein sequence ID" value="NYZ20337.1"/>
    <property type="molecule type" value="Genomic_DNA"/>
</dbReference>
<dbReference type="InterPro" id="IPR002123">
    <property type="entry name" value="Plipid/glycerol_acylTrfase"/>
</dbReference>
<evidence type="ECO:0000256" key="1">
    <source>
        <dbReference type="ARBA" id="ARBA00005189"/>
    </source>
</evidence>
<reference evidence="8 9" key="1">
    <citation type="submission" date="2020-05" db="EMBL/GenBank/DDBJ databases">
        <title>Azospirillum oleiclasticum sp. nov, a nitrogen-fixing and heavy crude oil-emulsifying bacterium isolated from the crude oil of Yumen Oilfield.</title>
        <authorList>
            <person name="Wu D."/>
            <person name="Cai M."/>
            <person name="Zhang X."/>
        </authorList>
    </citation>
    <scope>NUCLEOTIDE SEQUENCE [LARGE SCALE GENOMIC DNA]</scope>
    <source>
        <strain evidence="8 9">ROY-1-1-2</strain>
    </source>
</reference>
<evidence type="ECO:0000313" key="9">
    <source>
        <dbReference type="Proteomes" id="UP000584642"/>
    </source>
</evidence>
<dbReference type="RefSeq" id="WP_180282092.1">
    <property type="nucleotide sequence ID" value="NZ_JABFDB010000006.1"/>
</dbReference>
<sequence>MGSPIIGSLRIALYLAWTLALVPPQLVAMAVGSPLARRIPQLYHRGCARLLGFRLEVHGTMATEAPVLFVCNHSSYLDITVLGALLNASFIAKSEVAGWPLFGFLSKLQRTVFVERRARSDVGRQRDALTARLQEGDNLILFPEGTSSDGNRTLPFKSALFTVAWQSVDGRPVLVQPVSVTATKLDGIPLGINFRPIYAWYGDMDLAPHLWRAFTIGKVTVEVEFHPPVTVEGFPSRKALADHCQTVVAAGVERAITGRRPPVPAPAAPATRTATEPAAA</sequence>
<feature type="compositionally biased region" description="Low complexity" evidence="6">
    <location>
        <begin position="268"/>
        <end position="280"/>
    </location>
</feature>
<dbReference type="CDD" id="cd07989">
    <property type="entry name" value="LPLAT_AGPAT-like"/>
    <property type="match status" value="1"/>
</dbReference>
<dbReference type="SMART" id="SM00563">
    <property type="entry name" value="PlsC"/>
    <property type="match status" value="1"/>
</dbReference>
<gene>
    <name evidence="8" type="ORF">HND93_11485</name>
</gene>
<evidence type="ECO:0000256" key="5">
    <source>
        <dbReference type="ARBA" id="ARBA00023315"/>
    </source>
</evidence>
<evidence type="ECO:0000256" key="3">
    <source>
        <dbReference type="ARBA" id="ARBA00022679"/>
    </source>
</evidence>
<evidence type="ECO:0000313" key="8">
    <source>
        <dbReference type="EMBL" id="NYZ20337.1"/>
    </source>
</evidence>
<comment type="caution">
    <text evidence="8">The sequence shown here is derived from an EMBL/GenBank/DDBJ whole genome shotgun (WGS) entry which is preliminary data.</text>
</comment>
<dbReference type="Proteomes" id="UP000584642">
    <property type="component" value="Unassembled WGS sequence"/>
</dbReference>
<proteinExistence type="predicted"/>
<keyword evidence="2" id="KW-0444">Lipid biosynthesis</keyword>
<accession>A0ABX2T8D1</accession>
<protein>
    <submittedName>
        <fullName evidence="8">1-acyl-sn-glycerol-3-phosphate acyltransferase</fullName>
    </submittedName>
</protein>
<dbReference type="Pfam" id="PF01553">
    <property type="entry name" value="Acyltransferase"/>
    <property type="match status" value="1"/>
</dbReference>
<evidence type="ECO:0000256" key="2">
    <source>
        <dbReference type="ARBA" id="ARBA00022516"/>
    </source>
</evidence>
<evidence type="ECO:0000256" key="4">
    <source>
        <dbReference type="ARBA" id="ARBA00023098"/>
    </source>
</evidence>
<name>A0ABX2T8D1_9PROT</name>